<dbReference type="PANTHER" id="PTHR21363">
    <property type="entry name" value="PREPHENATE DEHYDROGENASE"/>
    <property type="match status" value="1"/>
</dbReference>
<name>A0A060NKH5_9BURK</name>
<dbReference type="InterPro" id="IPR046826">
    <property type="entry name" value="PDH_N"/>
</dbReference>
<dbReference type="AlphaFoldDB" id="A0A060NKH5"/>
<dbReference type="SUPFAM" id="SSF51735">
    <property type="entry name" value="NAD(P)-binding Rossmann-fold domains"/>
    <property type="match status" value="1"/>
</dbReference>
<protein>
    <submittedName>
        <fullName evidence="4">Prephenate dehydrogenase</fullName>
    </submittedName>
</protein>
<gene>
    <name evidence="4" type="ORF">SMCB_0733</name>
</gene>
<feature type="compositionally biased region" description="Low complexity" evidence="2">
    <location>
        <begin position="298"/>
        <end position="309"/>
    </location>
</feature>
<dbReference type="HOGENOM" id="CLU_055968_0_1_4"/>
<dbReference type="KEGG" id="cbab:SMCB_0733"/>
<reference evidence="4 5" key="1">
    <citation type="journal article" date="2014" name="Nat. Commun.">
        <title>Physiological and genomic features of highly alkaliphilic hydrogen-utilizing Betaproteobacteria from a continental serpentinizing site.</title>
        <authorList>
            <person name="Suzuki S."/>
            <person name="Kuenen J.G."/>
            <person name="Schipper K."/>
            <person name="van der Velde S."/>
            <person name="Ishii S."/>
            <person name="Wu A."/>
            <person name="Sorokin D.Y."/>
            <person name="Tenney A."/>
            <person name="Meng X.Y."/>
            <person name="Morrill P.L."/>
            <person name="Kamagata Y."/>
            <person name="Muyzer G."/>
            <person name="Nealson K.H."/>
        </authorList>
    </citation>
    <scope>NUCLEOTIDE SEQUENCE [LARGE SCALE GENOMIC DNA]</scope>
    <source>
        <strain evidence="4 5">B1</strain>
    </source>
</reference>
<keyword evidence="5" id="KW-1185">Reference proteome</keyword>
<keyword evidence="1" id="KW-0560">Oxidoreductase</keyword>
<dbReference type="Gene3D" id="1.10.3660.10">
    <property type="entry name" value="6-phosphogluconate dehydrogenase C-terminal like domain"/>
    <property type="match status" value="1"/>
</dbReference>
<feature type="region of interest" description="Disordered" evidence="2">
    <location>
        <begin position="289"/>
        <end position="309"/>
    </location>
</feature>
<dbReference type="GO" id="GO:0070403">
    <property type="term" value="F:NAD+ binding"/>
    <property type="evidence" value="ECO:0007669"/>
    <property type="project" value="InterPro"/>
</dbReference>
<dbReference type="GO" id="GO:0004665">
    <property type="term" value="F:prephenate dehydrogenase (NADP+) activity"/>
    <property type="evidence" value="ECO:0007669"/>
    <property type="project" value="InterPro"/>
</dbReference>
<dbReference type="OrthoDB" id="9809920at2"/>
<dbReference type="EMBL" id="AP014569">
    <property type="protein sequence ID" value="BAO82961.1"/>
    <property type="molecule type" value="Genomic_DNA"/>
</dbReference>
<dbReference type="Pfam" id="PF20463">
    <property type="entry name" value="PDH_C"/>
    <property type="match status" value="1"/>
</dbReference>
<feature type="domain" description="Prephenate/arogenate dehydrogenase" evidence="3">
    <location>
        <begin position="3"/>
        <end position="291"/>
    </location>
</feature>
<evidence type="ECO:0000256" key="2">
    <source>
        <dbReference type="SAM" id="MobiDB-lite"/>
    </source>
</evidence>
<evidence type="ECO:0000313" key="4">
    <source>
        <dbReference type="EMBL" id="BAO82961.1"/>
    </source>
</evidence>
<dbReference type="FunFam" id="3.40.50.720:FF:000208">
    <property type="entry name" value="Prephenate dehydrogenase"/>
    <property type="match status" value="1"/>
</dbReference>
<dbReference type="InterPro" id="IPR008927">
    <property type="entry name" value="6-PGluconate_DH-like_C_sf"/>
</dbReference>
<dbReference type="PROSITE" id="PS51176">
    <property type="entry name" value="PDH_ADH"/>
    <property type="match status" value="1"/>
</dbReference>
<dbReference type="GO" id="GO:0008977">
    <property type="term" value="F:prephenate dehydrogenase (NAD+) activity"/>
    <property type="evidence" value="ECO:0007669"/>
    <property type="project" value="InterPro"/>
</dbReference>
<proteinExistence type="predicted"/>
<evidence type="ECO:0000259" key="3">
    <source>
        <dbReference type="PROSITE" id="PS51176"/>
    </source>
</evidence>
<dbReference type="Gene3D" id="3.40.50.720">
    <property type="entry name" value="NAD(P)-binding Rossmann-like Domain"/>
    <property type="match status" value="1"/>
</dbReference>
<dbReference type="SUPFAM" id="SSF48179">
    <property type="entry name" value="6-phosphogluconate dehydrogenase C-terminal domain-like"/>
    <property type="match status" value="1"/>
</dbReference>
<evidence type="ECO:0000313" key="5">
    <source>
        <dbReference type="Proteomes" id="UP000066014"/>
    </source>
</evidence>
<dbReference type="STRING" id="1458426.SMCB_0733"/>
<dbReference type="Proteomes" id="UP000066014">
    <property type="component" value="Chromosome"/>
</dbReference>
<dbReference type="RefSeq" id="WP_045535144.1">
    <property type="nucleotide sequence ID" value="NZ_AP014569.1"/>
</dbReference>
<accession>A0A060NKH5</accession>
<sequence>MFEQLGLIGCGLMGGSFALALKRAGLVRRVVGYSKSPLTLSRARALGVIDVEAPSALLAVSGADLVLLALPVAATEDTFKAVRHLLGAQALLMDVGSTKADVVAAARRTLGAHLPQFVPAHPIAGKEVAGIEHADADLYRGCQVILTPLPETAPQQSARAQQLWQALGAQVRLMDAQDHDAAYAAVSHLPHLLAFAAVNALGQQRAGRQWLELAGPGFRDFSRIAASDPVIWRDILQANAAEVLAQSRQFRAALDALEAAMQHSDGSALQKLIAHASALRSQWQPASGATAPDSIFAPCTKPPSSTCPP</sequence>
<dbReference type="GO" id="GO:0006571">
    <property type="term" value="P:tyrosine biosynthetic process"/>
    <property type="evidence" value="ECO:0007669"/>
    <property type="project" value="InterPro"/>
</dbReference>
<evidence type="ECO:0000256" key="1">
    <source>
        <dbReference type="ARBA" id="ARBA00023002"/>
    </source>
</evidence>
<dbReference type="Pfam" id="PF02153">
    <property type="entry name" value="PDH_N"/>
    <property type="match status" value="1"/>
</dbReference>
<dbReference type="InterPro" id="IPR050812">
    <property type="entry name" value="Preph/Arog_dehydrog"/>
</dbReference>
<dbReference type="InterPro" id="IPR046825">
    <property type="entry name" value="PDH_C"/>
</dbReference>
<dbReference type="InterPro" id="IPR003099">
    <property type="entry name" value="Prephen_DH"/>
</dbReference>
<dbReference type="InterPro" id="IPR036291">
    <property type="entry name" value="NAD(P)-bd_dom_sf"/>
</dbReference>
<organism evidence="4 5">
    <name type="scientific">Serpentinimonas maccroryi</name>
    <dbReference type="NCBI Taxonomy" id="1458426"/>
    <lineage>
        <taxon>Bacteria</taxon>
        <taxon>Pseudomonadati</taxon>
        <taxon>Pseudomonadota</taxon>
        <taxon>Betaproteobacteria</taxon>
        <taxon>Burkholderiales</taxon>
        <taxon>Comamonadaceae</taxon>
        <taxon>Serpentinimonas</taxon>
    </lineage>
</organism>
<dbReference type="PANTHER" id="PTHR21363:SF0">
    <property type="entry name" value="PREPHENATE DEHYDROGENASE [NADP(+)]"/>
    <property type="match status" value="1"/>
</dbReference>